<sequence>MATLHIIQRFLCMKDISVTLH</sequence>
<organism evidence="1">
    <name type="scientific">Arundo donax</name>
    <name type="common">Giant reed</name>
    <name type="synonym">Donax arundinaceus</name>
    <dbReference type="NCBI Taxonomy" id="35708"/>
    <lineage>
        <taxon>Eukaryota</taxon>
        <taxon>Viridiplantae</taxon>
        <taxon>Streptophyta</taxon>
        <taxon>Embryophyta</taxon>
        <taxon>Tracheophyta</taxon>
        <taxon>Spermatophyta</taxon>
        <taxon>Magnoliopsida</taxon>
        <taxon>Liliopsida</taxon>
        <taxon>Poales</taxon>
        <taxon>Poaceae</taxon>
        <taxon>PACMAD clade</taxon>
        <taxon>Arundinoideae</taxon>
        <taxon>Arundineae</taxon>
        <taxon>Arundo</taxon>
    </lineage>
</organism>
<accession>A0A0A9B8Y1</accession>
<reference evidence="1" key="1">
    <citation type="submission" date="2014-09" db="EMBL/GenBank/DDBJ databases">
        <authorList>
            <person name="Magalhaes I.L.F."/>
            <person name="Oliveira U."/>
            <person name="Santos F.R."/>
            <person name="Vidigal T.H.D.A."/>
            <person name="Brescovit A.D."/>
            <person name="Santos A.J."/>
        </authorList>
    </citation>
    <scope>NUCLEOTIDE SEQUENCE</scope>
    <source>
        <tissue evidence="1">Shoot tissue taken approximately 20 cm above the soil surface</tissue>
    </source>
</reference>
<reference evidence="1" key="2">
    <citation type="journal article" date="2015" name="Data Brief">
        <title>Shoot transcriptome of the giant reed, Arundo donax.</title>
        <authorList>
            <person name="Barrero R.A."/>
            <person name="Guerrero F.D."/>
            <person name="Moolhuijzen P."/>
            <person name="Goolsby J.A."/>
            <person name="Tidwell J."/>
            <person name="Bellgard S.E."/>
            <person name="Bellgard M.I."/>
        </authorList>
    </citation>
    <scope>NUCLEOTIDE SEQUENCE</scope>
    <source>
        <tissue evidence="1">Shoot tissue taken approximately 20 cm above the soil surface</tissue>
    </source>
</reference>
<evidence type="ECO:0000313" key="1">
    <source>
        <dbReference type="EMBL" id="JAD57665.1"/>
    </source>
</evidence>
<protein>
    <submittedName>
        <fullName evidence="1">Uncharacterized protein</fullName>
    </submittedName>
</protein>
<name>A0A0A9B8Y1_ARUDO</name>
<dbReference type="EMBL" id="GBRH01240230">
    <property type="protein sequence ID" value="JAD57665.1"/>
    <property type="molecule type" value="Transcribed_RNA"/>
</dbReference>
<proteinExistence type="predicted"/>
<dbReference type="AlphaFoldDB" id="A0A0A9B8Y1"/>